<dbReference type="AlphaFoldDB" id="A0A7W1XB46"/>
<feature type="transmembrane region" description="Helical" evidence="1">
    <location>
        <begin position="28"/>
        <end position="48"/>
    </location>
</feature>
<dbReference type="RefSeq" id="WP_160173864.1">
    <property type="nucleotide sequence ID" value="NZ_JACEIP010000015.1"/>
</dbReference>
<sequence length="49" mass="5267">MARKKAKAKRVASVDAQGILVRDLKGTLLWIIVAAAVTAVLATAWQTMM</sequence>
<gene>
    <name evidence="2" type="ORF">H1164_10700</name>
</gene>
<dbReference type="Proteomes" id="UP000530514">
    <property type="component" value="Unassembled WGS sequence"/>
</dbReference>
<evidence type="ECO:0000313" key="3">
    <source>
        <dbReference type="Proteomes" id="UP000530514"/>
    </source>
</evidence>
<name>A0A7W1XB46_9BACL</name>
<proteinExistence type="predicted"/>
<evidence type="ECO:0000313" key="2">
    <source>
        <dbReference type="EMBL" id="MBA4543364.1"/>
    </source>
</evidence>
<keyword evidence="1" id="KW-0812">Transmembrane</keyword>
<organism evidence="2 3">
    <name type="scientific">Thermoactinomyces daqus</name>
    <dbReference type="NCBI Taxonomy" id="1329516"/>
    <lineage>
        <taxon>Bacteria</taxon>
        <taxon>Bacillati</taxon>
        <taxon>Bacillota</taxon>
        <taxon>Bacilli</taxon>
        <taxon>Bacillales</taxon>
        <taxon>Thermoactinomycetaceae</taxon>
        <taxon>Thermoactinomyces</taxon>
    </lineage>
</organism>
<keyword evidence="1" id="KW-0472">Membrane</keyword>
<keyword evidence="3" id="KW-1185">Reference proteome</keyword>
<keyword evidence="1" id="KW-1133">Transmembrane helix</keyword>
<protein>
    <submittedName>
        <fullName evidence="2">Uncharacterized protein</fullName>
    </submittedName>
</protein>
<evidence type="ECO:0000256" key="1">
    <source>
        <dbReference type="SAM" id="Phobius"/>
    </source>
</evidence>
<comment type="caution">
    <text evidence="2">The sequence shown here is derived from an EMBL/GenBank/DDBJ whole genome shotgun (WGS) entry which is preliminary data.</text>
</comment>
<reference evidence="2 3" key="1">
    <citation type="submission" date="2020-07" db="EMBL/GenBank/DDBJ databases">
        <authorList>
            <person name="Feng H."/>
        </authorList>
    </citation>
    <scope>NUCLEOTIDE SEQUENCE [LARGE SCALE GENOMIC DNA]</scope>
    <source>
        <strain evidence="3">s-11</strain>
    </source>
</reference>
<accession>A0A7W1XB46</accession>
<dbReference type="EMBL" id="JACEIP010000015">
    <property type="protein sequence ID" value="MBA4543364.1"/>
    <property type="molecule type" value="Genomic_DNA"/>
</dbReference>